<dbReference type="PANTHER" id="PTHR46630:SF1">
    <property type="entry name" value="TETRATRICOPEPTIDE REPEAT PROTEIN 29"/>
    <property type="match status" value="1"/>
</dbReference>
<comment type="similarity">
    <text evidence="5">Belongs to the Rap family.</text>
</comment>
<dbReference type="RefSeq" id="WP_009710112.1">
    <property type="nucleotide sequence ID" value="NZ_CP048103.1"/>
</dbReference>
<gene>
    <name evidence="8" type="ORF">SAMN05421790_11330</name>
</gene>
<dbReference type="SUPFAM" id="SSF48452">
    <property type="entry name" value="TPR-like"/>
    <property type="match status" value="2"/>
</dbReference>
<evidence type="ECO:0000256" key="5">
    <source>
        <dbReference type="ARBA" id="ARBA00038253"/>
    </source>
</evidence>
<dbReference type="Gene3D" id="1.10.260.40">
    <property type="entry name" value="lambda repressor-like DNA-binding domains"/>
    <property type="match status" value="1"/>
</dbReference>
<dbReference type="PANTHER" id="PTHR46630">
    <property type="entry name" value="TETRATRICOPEPTIDE REPEAT PROTEIN 29"/>
    <property type="match status" value="1"/>
</dbReference>
<dbReference type="OrthoDB" id="2985637at2"/>
<keyword evidence="9" id="KW-1185">Reference proteome</keyword>
<dbReference type="Proteomes" id="UP000186795">
    <property type="component" value="Unassembled WGS sequence"/>
</dbReference>
<organism evidence="8 9">
    <name type="scientific">Kroppenstedtia eburnea</name>
    <dbReference type="NCBI Taxonomy" id="714067"/>
    <lineage>
        <taxon>Bacteria</taxon>
        <taxon>Bacillati</taxon>
        <taxon>Bacillota</taxon>
        <taxon>Bacilli</taxon>
        <taxon>Bacillales</taxon>
        <taxon>Thermoactinomycetaceae</taxon>
        <taxon>Kroppenstedtia</taxon>
    </lineage>
</organism>
<keyword evidence="4 6" id="KW-0802">TPR repeat</keyword>
<accession>A0A1N7PL36</accession>
<dbReference type="SMART" id="SM00530">
    <property type="entry name" value="HTH_XRE"/>
    <property type="match status" value="1"/>
</dbReference>
<evidence type="ECO:0000256" key="6">
    <source>
        <dbReference type="PROSITE-ProRule" id="PRU00339"/>
    </source>
</evidence>
<name>A0A1N7PL36_9BACL</name>
<dbReference type="CDD" id="cd00093">
    <property type="entry name" value="HTH_XRE"/>
    <property type="match status" value="1"/>
</dbReference>
<dbReference type="GO" id="GO:0003677">
    <property type="term" value="F:DNA binding"/>
    <property type="evidence" value="ECO:0007669"/>
    <property type="project" value="InterPro"/>
</dbReference>
<dbReference type="Pfam" id="PF13181">
    <property type="entry name" value="TPR_8"/>
    <property type="match status" value="3"/>
</dbReference>
<dbReference type="InterPro" id="IPR019734">
    <property type="entry name" value="TPR_rpt"/>
</dbReference>
<comment type="subcellular location">
    <subcellularLocation>
        <location evidence="1">Cytoplasm</location>
    </subcellularLocation>
</comment>
<dbReference type="PROSITE" id="PS50005">
    <property type="entry name" value="TPR"/>
    <property type="match status" value="1"/>
</dbReference>
<feature type="domain" description="HTH cro/C1-type" evidence="7">
    <location>
        <begin position="13"/>
        <end position="66"/>
    </location>
</feature>
<dbReference type="SUPFAM" id="SSF47413">
    <property type="entry name" value="lambda repressor-like DNA-binding domains"/>
    <property type="match status" value="1"/>
</dbReference>
<feature type="repeat" description="TPR" evidence="6">
    <location>
        <begin position="359"/>
        <end position="392"/>
    </location>
</feature>
<reference evidence="9" key="1">
    <citation type="submission" date="2017-01" db="EMBL/GenBank/DDBJ databases">
        <authorList>
            <person name="Varghese N."/>
            <person name="Submissions S."/>
        </authorList>
    </citation>
    <scope>NUCLEOTIDE SEQUENCE [LARGE SCALE GENOMIC DNA]</scope>
    <source>
        <strain evidence="9">DSM 45196</strain>
    </source>
</reference>
<keyword evidence="3" id="KW-0677">Repeat</keyword>
<evidence type="ECO:0000259" key="7">
    <source>
        <dbReference type="PROSITE" id="PS50943"/>
    </source>
</evidence>
<dbReference type="AlphaFoldDB" id="A0A1N7PL36"/>
<dbReference type="InterPro" id="IPR010982">
    <property type="entry name" value="Lambda_DNA-bd_dom_sf"/>
</dbReference>
<proteinExistence type="inferred from homology"/>
<dbReference type="Pfam" id="PF01381">
    <property type="entry name" value="HTH_3"/>
    <property type="match status" value="1"/>
</dbReference>
<evidence type="ECO:0000256" key="2">
    <source>
        <dbReference type="ARBA" id="ARBA00022490"/>
    </source>
</evidence>
<dbReference type="SMART" id="SM00028">
    <property type="entry name" value="TPR"/>
    <property type="match status" value="7"/>
</dbReference>
<evidence type="ECO:0000313" key="8">
    <source>
        <dbReference type="EMBL" id="SIT11334.1"/>
    </source>
</evidence>
<evidence type="ECO:0000256" key="4">
    <source>
        <dbReference type="ARBA" id="ARBA00022803"/>
    </source>
</evidence>
<evidence type="ECO:0000313" key="9">
    <source>
        <dbReference type="Proteomes" id="UP000186795"/>
    </source>
</evidence>
<dbReference type="InterPro" id="IPR051476">
    <property type="entry name" value="Bac_ResReg_Asp_Phosphatase"/>
</dbReference>
<dbReference type="InterPro" id="IPR011990">
    <property type="entry name" value="TPR-like_helical_dom_sf"/>
</dbReference>
<dbReference type="EMBL" id="FTOD01000013">
    <property type="protein sequence ID" value="SIT11334.1"/>
    <property type="molecule type" value="Genomic_DNA"/>
</dbReference>
<dbReference type="PROSITE" id="PS50943">
    <property type="entry name" value="HTH_CROC1"/>
    <property type="match status" value="1"/>
</dbReference>
<evidence type="ECO:0000256" key="1">
    <source>
        <dbReference type="ARBA" id="ARBA00004496"/>
    </source>
</evidence>
<dbReference type="InterPro" id="IPR001387">
    <property type="entry name" value="Cro/C1-type_HTH"/>
</dbReference>
<protein>
    <submittedName>
        <fullName evidence="8">Tetratricopeptide repeat-containing protein</fullName>
    </submittedName>
</protein>
<sequence length="432" mass="50028">MSTVGLTEIGQIIRMIRKSRGLRLEDLADENISPATISNVERGVAHVKQEKVTYLFDKLQISMDKLPEMILNQKEELKREKFSLFAIESLRDSGFPELALEKVKQLELEDQHPLAAYAYLIKGKCFNSLEIWRRAERAFLDAIRLSQTSLGKHSNIEAAAFNGLALCSYNQNELEQAITYTNSGLHAIVDDGERIHYRYVLLQNKAMFLEKMGRPVEALKVVQDAWEYIPEIKHVEVLLGLYWLRAELLRKTRDYDESIYYAMEGLELARLNHDNCRSCDLWITLGSTYMSLNRWSEAETCFELALKQEGKFSNHQVVSTAHARIGLLYIQKEQLELAKDHIHKAIEKAQETQDTLRLLYALTIMGHYYQKRNNQTEAAAYFKQSLNLARKYQYKNKEQIALFKLAQCLESPDQMDIIHLLRSMDVGIEQLE</sequence>
<keyword evidence="2" id="KW-0963">Cytoplasm</keyword>
<dbReference type="GO" id="GO:0005737">
    <property type="term" value="C:cytoplasm"/>
    <property type="evidence" value="ECO:0007669"/>
    <property type="project" value="UniProtKB-SubCell"/>
</dbReference>
<evidence type="ECO:0000256" key="3">
    <source>
        <dbReference type="ARBA" id="ARBA00022737"/>
    </source>
</evidence>
<dbReference type="Gene3D" id="1.25.40.10">
    <property type="entry name" value="Tetratricopeptide repeat domain"/>
    <property type="match status" value="2"/>
</dbReference>